<organism evidence="3 4">
    <name type="scientific">Niastella soli</name>
    <dbReference type="NCBI Taxonomy" id="2821487"/>
    <lineage>
        <taxon>Bacteria</taxon>
        <taxon>Pseudomonadati</taxon>
        <taxon>Bacteroidota</taxon>
        <taxon>Chitinophagia</taxon>
        <taxon>Chitinophagales</taxon>
        <taxon>Chitinophagaceae</taxon>
        <taxon>Niastella</taxon>
    </lineage>
</organism>
<name>A0ABS3YT68_9BACT</name>
<accession>A0ABS3YT68</accession>
<evidence type="ECO:0008006" key="5">
    <source>
        <dbReference type="Google" id="ProtNLM"/>
    </source>
</evidence>
<feature type="region of interest" description="Disordered" evidence="1">
    <location>
        <begin position="43"/>
        <end position="69"/>
    </location>
</feature>
<dbReference type="Proteomes" id="UP000677244">
    <property type="component" value="Unassembled WGS sequence"/>
</dbReference>
<keyword evidence="4" id="KW-1185">Reference proteome</keyword>
<keyword evidence="2" id="KW-0732">Signal</keyword>
<feature type="compositionally biased region" description="Basic and acidic residues" evidence="1">
    <location>
        <begin position="59"/>
        <end position="69"/>
    </location>
</feature>
<feature type="compositionally biased region" description="Low complexity" evidence="1">
    <location>
        <begin position="43"/>
        <end position="58"/>
    </location>
</feature>
<evidence type="ECO:0000256" key="2">
    <source>
        <dbReference type="SAM" id="SignalP"/>
    </source>
</evidence>
<dbReference type="EMBL" id="JAGHKO010000002">
    <property type="protein sequence ID" value="MBO9201091.1"/>
    <property type="molecule type" value="Genomic_DNA"/>
</dbReference>
<evidence type="ECO:0000256" key="1">
    <source>
        <dbReference type="SAM" id="MobiDB-lite"/>
    </source>
</evidence>
<reference evidence="3 4" key="1">
    <citation type="submission" date="2021-03" db="EMBL/GenBank/DDBJ databases">
        <title>Assistant Professor.</title>
        <authorList>
            <person name="Huq M.A."/>
        </authorList>
    </citation>
    <scope>NUCLEOTIDE SEQUENCE [LARGE SCALE GENOMIC DNA]</scope>
    <source>
        <strain evidence="3 4">MAH-29</strain>
    </source>
</reference>
<comment type="caution">
    <text evidence="3">The sequence shown here is derived from an EMBL/GenBank/DDBJ whole genome shotgun (WGS) entry which is preliminary data.</text>
</comment>
<evidence type="ECO:0000313" key="3">
    <source>
        <dbReference type="EMBL" id="MBO9201091.1"/>
    </source>
</evidence>
<evidence type="ECO:0000313" key="4">
    <source>
        <dbReference type="Proteomes" id="UP000677244"/>
    </source>
</evidence>
<dbReference type="PROSITE" id="PS51257">
    <property type="entry name" value="PROKAR_LIPOPROTEIN"/>
    <property type="match status" value="1"/>
</dbReference>
<feature type="signal peptide" evidence="2">
    <location>
        <begin position="1"/>
        <end position="17"/>
    </location>
</feature>
<protein>
    <recommendedName>
        <fullName evidence="5">Entericidin</fullName>
    </recommendedName>
</protein>
<dbReference type="RefSeq" id="WP_209139161.1">
    <property type="nucleotide sequence ID" value="NZ_JAGHKO010000002.1"/>
</dbReference>
<sequence>MKKLLLVLAIGSLFAVACNDGGSADTESKTDTAAAATTVDTTAAQAPADTTAPAPAVDTTKKVDTLKKK</sequence>
<feature type="chain" id="PRO_5046661082" description="Entericidin" evidence="2">
    <location>
        <begin position="18"/>
        <end position="69"/>
    </location>
</feature>
<proteinExistence type="predicted"/>
<gene>
    <name evidence="3" type="ORF">J7I42_12505</name>
</gene>